<evidence type="ECO:0000256" key="1">
    <source>
        <dbReference type="SAM" id="MobiDB-lite"/>
    </source>
</evidence>
<accession>A0A914WHG1</accession>
<feature type="region of interest" description="Disordered" evidence="1">
    <location>
        <begin position="25"/>
        <end position="80"/>
    </location>
</feature>
<proteinExistence type="predicted"/>
<dbReference type="AlphaFoldDB" id="A0A914WHG1"/>
<sequence>MANQVTTTAANDDAHIDTAAYEWRGSLAPGRADRQWRRRPLRTNDGSANDRKQPNGSKTSNNGFECGTVRHTRRQQQSDA</sequence>
<name>A0A914WHG1_9BILA</name>
<evidence type="ECO:0000313" key="2">
    <source>
        <dbReference type="Proteomes" id="UP000887566"/>
    </source>
</evidence>
<protein>
    <submittedName>
        <fullName evidence="3">Uncharacterized protein</fullName>
    </submittedName>
</protein>
<evidence type="ECO:0000313" key="3">
    <source>
        <dbReference type="WBParaSite" id="PSAMB.scaffold4119size15633.g23477.t1"/>
    </source>
</evidence>
<organism evidence="2 3">
    <name type="scientific">Plectus sambesii</name>
    <dbReference type="NCBI Taxonomy" id="2011161"/>
    <lineage>
        <taxon>Eukaryota</taxon>
        <taxon>Metazoa</taxon>
        <taxon>Ecdysozoa</taxon>
        <taxon>Nematoda</taxon>
        <taxon>Chromadorea</taxon>
        <taxon>Plectida</taxon>
        <taxon>Plectina</taxon>
        <taxon>Plectoidea</taxon>
        <taxon>Plectidae</taxon>
        <taxon>Plectus</taxon>
    </lineage>
</organism>
<reference evidence="3" key="1">
    <citation type="submission" date="2022-11" db="UniProtKB">
        <authorList>
            <consortium name="WormBaseParasite"/>
        </authorList>
    </citation>
    <scope>IDENTIFICATION</scope>
</reference>
<keyword evidence="2" id="KW-1185">Reference proteome</keyword>
<feature type="compositionally biased region" description="Polar residues" evidence="1">
    <location>
        <begin position="54"/>
        <end position="63"/>
    </location>
</feature>
<dbReference type="WBParaSite" id="PSAMB.scaffold4119size15633.g23477.t1">
    <property type="protein sequence ID" value="PSAMB.scaffold4119size15633.g23477.t1"/>
    <property type="gene ID" value="PSAMB.scaffold4119size15633.g23477"/>
</dbReference>
<dbReference type="Proteomes" id="UP000887566">
    <property type="component" value="Unplaced"/>
</dbReference>